<evidence type="ECO:0000259" key="1">
    <source>
        <dbReference type="PROSITE" id="PS50172"/>
    </source>
</evidence>
<feature type="domain" description="BRCT" evidence="1">
    <location>
        <begin position="9"/>
        <end position="86"/>
    </location>
</feature>
<dbReference type="PROSITE" id="PS50172">
    <property type="entry name" value="BRCT"/>
    <property type="match status" value="1"/>
</dbReference>
<sequence>NMSQPTVKGGARPLAGETFVFTGELQSFTRTEAQRLIQELGGNFSSSVSKETDFVVAGENSGSKYERARKLNVKIINEAEFKRLIK</sequence>
<name>X1DM38_9ZZZZ</name>
<dbReference type="Pfam" id="PF00533">
    <property type="entry name" value="BRCT"/>
    <property type="match status" value="1"/>
</dbReference>
<proteinExistence type="predicted"/>
<accession>X1DM38</accession>
<comment type="caution">
    <text evidence="2">The sequence shown here is derived from an EMBL/GenBank/DDBJ whole genome shotgun (WGS) entry which is preliminary data.</text>
</comment>
<dbReference type="SMART" id="SM00292">
    <property type="entry name" value="BRCT"/>
    <property type="match status" value="1"/>
</dbReference>
<dbReference type="AlphaFoldDB" id="X1DM38"/>
<dbReference type="InterPro" id="IPR001357">
    <property type="entry name" value="BRCT_dom"/>
</dbReference>
<dbReference type="Gene3D" id="3.40.50.10190">
    <property type="entry name" value="BRCT domain"/>
    <property type="match status" value="1"/>
</dbReference>
<protein>
    <recommendedName>
        <fullName evidence="1">BRCT domain-containing protein</fullName>
    </recommendedName>
</protein>
<gene>
    <name evidence="2" type="ORF">S01H4_39198</name>
</gene>
<dbReference type="CDD" id="cd17748">
    <property type="entry name" value="BRCT_DNA_ligase_like"/>
    <property type="match status" value="1"/>
</dbReference>
<dbReference type="InterPro" id="IPR036420">
    <property type="entry name" value="BRCT_dom_sf"/>
</dbReference>
<reference evidence="2" key="1">
    <citation type="journal article" date="2014" name="Front. Microbiol.">
        <title>High frequency of phylogenetically diverse reductive dehalogenase-homologous genes in deep subseafloor sedimentary metagenomes.</title>
        <authorList>
            <person name="Kawai M."/>
            <person name="Futagami T."/>
            <person name="Toyoda A."/>
            <person name="Takaki Y."/>
            <person name="Nishi S."/>
            <person name="Hori S."/>
            <person name="Arai W."/>
            <person name="Tsubouchi T."/>
            <person name="Morono Y."/>
            <person name="Uchiyama I."/>
            <person name="Ito T."/>
            <person name="Fujiyama A."/>
            <person name="Inagaki F."/>
            <person name="Takami H."/>
        </authorList>
    </citation>
    <scope>NUCLEOTIDE SEQUENCE</scope>
    <source>
        <strain evidence="2">Expedition CK06-06</strain>
    </source>
</reference>
<dbReference type="EMBL" id="BART01021208">
    <property type="protein sequence ID" value="GAG97461.1"/>
    <property type="molecule type" value="Genomic_DNA"/>
</dbReference>
<organism evidence="2">
    <name type="scientific">marine sediment metagenome</name>
    <dbReference type="NCBI Taxonomy" id="412755"/>
    <lineage>
        <taxon>unclassified sequences</taxon>
        <taxon>metagenomes</taxon>
        <taxon>ecological metagenomes</taxon>
    </lineage>
</organism>
<feature type="non-terminal residue" evidence="2">
    <location>
        <position position="1"/>
    </location>
</feature>
<evidence type="ECO:0000313" key="2">
    <source>
        <dbReference type="EMBL" id="GAG97461.1"/>
    </source>
</evidence>
<dbReference type="SUPFAM" id="SSF52113">
    <property type="entry name" value="BRCT domain"/>
    <property type="match status" value="1"/>
</dbReference>